<evidence type="ECO:0000313" key="3">
    <source>
        <dbReference type="Proteomes" id="UP001153269"/>
    </source>
</evidence>
<evidence type="ECO:0000313" key="2">
    <source>
        <dbReference type="EMBL" id="CAB1425289.1"/>
    </source>
</evidence>
<dbReference type="AlphaFoldDB" id="A0A9N7U5A3"/>
<evidence type="ECO:0000256" key="1">
    <source>
        <dbReference type="SAM" id="MobiDB-lite"/>
    </source>
</evidence>
<keyword evidence="3" id="KW-1185">Reference proteome</keyword>
<reference evidence="2" key="1">
    <citation type="submission" date="2020-03" db="EMBL/GenBank/DDBJ databases">
        <authorList>
            <person name="Weist P."/>
        </authorList>
    </citation>
    <scope>NUCLEOTIDE SEQUENCE</scope>
</reference>
<protein>
    <submittedName>
        <fullName evidence="2">Uncharacterized protein</fullName>
    </submittedName>
</protein>
<accession>A0A9N7U5A3</accession>
<comment type="caution">
    <text evidence="2">The sequence shown here is derived from an EMBL/GenBank/DDBJ whole genome shotgun (WGS) entry which is preliminary data.</text>
</comment>
<dbReference type="EMBL" id="CADEAL010000791">
    <property type="protein sequence ID" value="CAB1425289.1"/>
    <property type="molecule type" value="Genomic_DNA"/>
</dbReference>
<name>A0A9N7U5A3_PLEPL</name>
<gene>
    <name evidence="2" type="ORF">PLEPLA_LOCUS13219</name>
</gene>
<dbReference type="Proteomes" id="UP001153269">
    <property type="component" value="Unassembled WGS sequence"/>
</dbReference>
<feature type="region of interest" description="Disordered" evidence="1">
    <location>
        <begin position="151"/>
        <end position="199"/>
    </location>
</feature>
<organism evidence="2 3">
    <name type="scientific">Pleuronectes platessa</name>
    <name type="common">European plaice</name>
    <dbReference type="NCBI Taxonomy" id="8262"/>
    <lineage>
        <taxon>Eukaryota</taxon>
        <taxon>Metazoa</taxon>
        <taxon>Chordata</taxon>
        <taxon>Craniata</taxon>
        <taxon>Vertebrata</taxon>
        <taxon>Euteleostomi</taxon>
        <taxon>Actinopterygii</taxon>
        <taxon>Neopterygii</taxon>
        <taxon>Teleostei</taxon>
        <taxon>Neoteleostei</taxon>
        <taxon>Acanthomorphata</taxon>
        <taxon>Carangaria</taxon>
        <taxon>Pleuronectiformes</taxon>
        <taxon>Pleuronectoidei</taxon>
        <taxon>Pleuronectidae</taxon>
        <taxon>Pleuronectes</taxon>
    </lineage>
</organism>
<proteinExistence type="predicted"/>
<sequence>MSLLPADMGPQAGCTLYRLQEFRAEVLNHPVLKETLTHRNTPRYTAVATSLSSSSCPPLCSPSTLHPLPLHLLSSSPPPPPPPPPPLPTITVMCSESTVHNAAGQATLSRDGYRPRISTNKTLTMIIPGRFWTRVDFLITQLQDCVMPAPGLPPSQLPEPAVQASCSSVLPDRESHPEQDPATPVVSLAKPFRSRKKDQ</sequence>